<reference evidence="2" key="1">
    <citation type="journal article" date="2019" name="Int. J. Syst. Evol. Microbiol.">
        <title>The Global Catalogue of Microorganisms (GCM) 10K type strain sequencing project: providing services to taxonomists for standard genome sequencing and annotation.</title>
        <authorList>
            <consortium name="The Broad Institute Genomics Platform"/>
            <consortium name="The Broad Institute Genome Sequencing Center for Infectious Disease"/>
            <person name="Wu L."/>
            <person name="Ma J."/>
        </authorList>
    </citation>
    <scope>NUCLEOTIDE SEQUENCE [LARGE SCALE GENOMIC DNA]</scope>
    <source>
        <strain evidence="2">JCM 16928</strain>
    </source>
</reference>
<comment type="caution">
    <text evidence="1">The sequence shown here is derived from an EMBL/GenBank/DDBJ whole genome shotgun (WGS) entry which is preliminary data.</text>
</comment>
<keyword evidence="2" id="KW-1185">Reference proteome</keyword>
<protein>
    <submittedName>
        <fullName evidence="1">Uncharacterized protein</fullName>
    </submittedName>
</protein>
<evidence type="ECO:0000313" key="2">
    <source>
        <dbReference type="Proteomes" id="UP001501222"/>
    </source>
</evidence>
<accession>A0ABP6Y876</accession>
<proteinExistence type="predicted"/>
<sequence>MTGRVMDLAGAYADRLGVETSDHVGNELVAQFEHLSRLVLSGDLAAMRPGAMSAEAATAYGELWVLTAFLSDASTALTGSEAIR</sequence>
<name>A0ABP6Y876_9ACTN</name>
<dbReference type="Proteomes" id="UP001501222">
    <property type="component" value="Unassembled WGS sequence"/>
</dbReference>
<evidence type="ECO:0000313" key="1">
    <source>
        <dbReference type="EMBL" id="GAA3576974.1"/>
    </source>
</evidence>
<organism evidence="1 2">
    <name type="scientific">Kribbella ginsengisoli</name>
    <dbReference type="NCBI Taxonomy" id="363865"/>
    <lineage>
        <taxon>Bacteria</taxon>
        <taxon>Bacillati</taxon>
        <taxon>Actinomycetota</taxon>
        <taxon>Actinomycetes</taxon>
        <taxon>Propionibacteriales</taxon>
        <taxon>Kribbellaceae</taxon>
        <taxon>Kribbella</taxon>
    </lineage>
</organism>
<dbReference type="EMBL" id="BAABAA010000007">
    <property type="protein sequence ID" value="GAA3576974.1"/>
    <property type="molecule type" value="Genomic_DNA"/>
</dbReference>
<gene>
    <name evidence="1" type="ORF">GCM10022235_53550</name>
</gene>
<dbReference type="RefSeq" id="WP_344845044.1">
    <property type="nucleotide sequence ID" value="NZ_BAABAA010000007.1"/>
</dbReference>